<dbReference type="SMART" id="SM00184">
    <property type="entry name" value="RING"/>
    <property type="match status" value="1"/>
</dbReference>
<keyword evidence="8" id="KW-1185">Reference proteome</keyword>
<evidence type="ECO:0000256" key="5">
    <source>
        <dbReference type="SAM" id="MobiDB-lite"/>
    </source>
</evidence>
<dbReference type="GO" id="GO:0061630">
    <property type="term" value="F:ubiquitin protein ligase activity"/>
    <property type="evidence" value="ECO:0007669"/>
    <property type="project" value="TreeGrafter"/>
</dbReference>
<name>A0A4Y7PYT9_9AGAM</name>
<dbReference type="AlphaFoldDB" id="A0A4Y7PYT9"/>
<dbReference type="Proteomes" id="UP000294933">
    <property type="component" value="Unassembled WGS sequence"/>
</dbReference>
<feature type="compositionally biased region" description="Polar residues" evidence="5">
    <location>
        <begin position="178"/>
        <end position="188"/>
    </location>
</feature>
<evidence type="ECO:0000256" key="4">
    <source>
        <dbReference type="PROSITE-ProRule" id="PRU00175"/>
    </source>
</evidence>
<evidence type="ECO:0000256" key="3">
    <source>
        <dbReference type="ARBA" id="ARBA00022833"/>
    </source>
</evidence>
<sequence length="216" mass="24697">MLVVHPSSTCDVCLEPYSWDAIATTPHSIACGHVFCNQCLRNLNPRNCPLCRRPFVIERIRKLHVDVSTDHHALLQSSTDLEVRQLAESIAAVSTDSADDEARQEVIQRVSTWLESHPLDTHRVLRESVSLLQRYVALKAAVVTLREERDAFKYKWKTSEQRRKQDKNEAKAQEDSLKSSIAETSRTYNQQVNSSHNCNLRSYGIFRIFTVRCGNS</sequence>
<dbReference type="OrthoDB" id="6105938at2759"/>
<evidence type="ECO:0000313" key="7">
    <source>
        <dbReference type="EMBL" id="TDL20305.1"/>
    </source>
</evidence>
<evidence type="ECO:0000313" key="8">
    <source>
        <dbReference type="Proteomes" id="UP000294933"/>
    </source>
</evidence>
<keyword evidence="1" id="KW-0479">Metal-binding</keyword>
<feature type="region of interest" description="Disordered" evidence="5">
    <location>
        <begin position="163"/>
        <end position="188"/>
    </location>
</feature>
<feature type="domain" description="RING-type" evidence="6">
    <location>
        <begin position="10"/>
        <end position="52"/>
    </location>
</feature>
<dbReference type="PROSITE" id="PS50089">
    <property type="entry name" value="ZF_RING_2"/>
    <property type="match status" value="1"/>
</dbReference>
<feature type="compositionally biased region" description="Basic and acidic residues" evidence="5">
    <location>
        <begin position="163"/>
        <end position="177"/>
    </location>
</feature>
<dbReference type="PANTHER" id="PTHR22791">
    <property type="entry name" value="RING-TYPE DOMAIN-CONTAINING PROTEIN"/>
    <property type="match status" value="1"/>
</dbReference>
<dbReference type="InterPro" id="IPR013083">
    <property type="entry name" value="Znf_RING/FYVE/PHD"/>
</dbReference>
<dbReference type="GO" id="GO:0008270">
    <property type="term" value="F:zinc ion binding"/>
    <property type="evidence" value="ECO:0007669"/>
    <property type="project" value="UniProtKB-KW"/>
</dbReference>
<evidence type="ECO:0000256" key="2">
    <source>
        <dbReference type="ARBA" id="ARBA00022771"/>
    </source>
</evidence>
<evidence type="ECO:0000256" key="1">
    <source>
        <dbReference type="ARBA" id="ARBA00022723"/>
    </source>
</evidence>
<proteinExistence type="predicted"/>
<dbReference type="InterPro" id="IPR051435">
    <property type="entry name" value="RING_finger_E3_ubiq-ligases"/>
</dbReference>
<dbReference type="PANTHER" id="PTHR22791:SF6">
    <property type="entry name" value="RING-TYPE DOMAIN-CONTAINING PROTEIN"/>
    <property type="match status" value="1"/>
</dbReference>
<dbReference type="VEuPathDB" id="FungiDB:BD410DRAFT_377099"/>
<organism evidence="7 8">
    <name type="scientific">Rickenella mellea</name>
    <dbReference type="NCBI Taxonomy" id="50990"/>
    <lineage>
        <taxon>Eukaryota</taxon>
        <taxon>Fungi</taxon>
        <taxon>Dikarya</taxon>
        <taxon>Basidiomycota</taxon>
        <taxon>Agaricomycotina</taxon>
        <taxon>Agaricomycetes</taxon>
        <taxon>Hymenochaetales</taxon>
        <taxon>Rickenellaceae</taxon>
        <taxon>Rickenella</taxon>
    </lineage>
</organism>
<dbReference type="STRING" id="50990.A0A4Y7PYT9"/>
<reference evidence="7 8" key="1">
    <citation type="submission" date="2018-06" db="EMBL/GenBank/DDBJ databases">
        <title>A transcriptomic atlas of mushroom development highlights an independent origin of complex multicellularity.</title>
        <authorList>
            <consortium name="DOE Joint Genome Institute"/>
            <person name="Krizsan K."/>
            <person name="Almasi E."/>
            <person name="Merenyi Z."/>
            <person name="Sahu N."/>
            <person name="Viragh M."/>
            <person name="Koszo T."/>
            <person name="Mondo S."/>
            <person name="Kiss B."/>
            <person name="Balint B."/>
            <person name="Kues U."/>
            <person name="Barry K."/>
            <person name="Hegedus J.C."/>
            <person name="Henrissat B."/>
            <person name="Johnson J."/>
            <person name="Lipzen A."/>
            <person name="Ohm R."/>
            <person name="Nagy I."/>
            <person name="Pangilinan J."/>
            <person name="Yan J."/>
            <person name="Xiong Y."/>
            <person name="Grigoriev I.V."/>
            <person name="Hibbett D.S."/>
            <person name="Nagy L.G."/>
        </authorList>
    </citation>
    <scope>NUCLEOTIDE SEQUENCE [LARGE SCALE GENOMIC DNA]</scope>
    <source>
        <strain evidence="7 8">SZMC22713</strain>
    </source>
</reference>
<dbReference type="Gene3D" id="3.30.40.10">
    <property type="entry name" value="Zinc/RING finger domain, C3HC4 (zinc finger)"/>
    <property type="match status" value="1"/>
</dbReference>
<dbReference type="SUPFAM" id="SSF57850">
    <property type="entry name" value="RING/U-box"/>
    <property type="match status" value="1"/>
</dbReference>
<gene>
    <name evidence="7" type="ORF">BD410DRAFT_377099</name>
</gene>
<dbReference type="Pfam" id="PF14634">
    <property type="entry name" value="zf-RING_5"/>
    <property type="match status" value="1"/>
</dbReference>
<dbReference type="InterPro" id="IPR017907">
    <property type="entry name" value="Znf_RING_CS"/>
</dbReference>
<protein>
    <recommendedName>
        <fullName evidence="6">RING-type domain-containing protein</fullName>
    </recommendedName>
</protein>
<dbReference type="InterPro" id="IPR001841">
    <property type="entry name" value="Znf_RING"/>
</dbReference>
<dbReference type="PROSITE" id="PS00518">
    <property type="entry name" value="ZF_RING_1"/>
    <property type="match status" value="1"/>
</dbReference>
<dbReference type="GO" id="GO:0016567">
    <property type="term" value="P:protein ubiquitination"/>
    <property type="evidence" value="ECO:0007669"/>
    <property type="project" value="TreeGrafter"/>
</dbReference>
<keyword evidence="2 4" id="KW-0863">Zinc-finger</keyword>
<accession>A0A4Y7PYT9</accession>
<dbReference type="EMBL" id="ML170189">
    <property type="protein sequence ID" value="TDL20305.1"/>
    <property type="molecule type" value="Genomic_DNA"/>
</dbReference>
<evidence type="ECO:0000259" key="6">
    <source>
        <dbReference type="PROSITE" id="PS50089"/>
    </source>
</evidence>
<keyword evidence="3" id="KW-0862">Zinc</keyword>